<evidence type="ECO:0000313" key="7">
    <source>
        <dbReference type="Proteomes" id="UP001220509"/>
    </source>
</evidence>
<dbReference type="InterPro" id="IPR036573">
    <property type="entry name" value="CBM_sf_5/12"/>
</dbReference>
<keyword evidence="6" id="KW-0560">Oxidoreductase</keyword>
<dbReference type="GO" id="GO:0030246">
    <property type="term" value="F:carbohydrate binding"/>
    <property type="evidence" value="ECO:0007669"/>
    <property type="project" value="InterPro"/>
</dbReference>
<keyword evidence="7" id="KW-1185">Reference proteome</keyword>
<keyword evidence="2" id="KW-0378">Hydrolase</keyword>
<dbReference type="GO" id="GO:0005576">
    <property type="term" value="C:extracellular region"/>
    <property type="evidence" value="ECO:0007669"/>
    <property type="project" value="InterPro"/>
</dbReference>
<feature type="signal peptide" evidence="4">
    <location>
        <begin position="1"/>
        <end position="26"/>
    </location>
</feature>
<dbReference type="Pfam" id="PF02839">
    <property type="entry name" value="CBM_5_12"/>
    <property type="match status" value="1"/>
</dbReference>
<evidence type="ECO:0000313" key="6">
    <source>
        <dbReference type="EMBL" id="WCT56538.1"/>
    </source>
</evidence>
<evidence type="ECO:0000256" key="1">
    <source>
        <dbReference type="ARBA" id="ARBA00022729"/>
    </source>
</evidence>
<keyword evidence="6" id="KW-0503">Monooxygenase</keyword>
<dbReference type="GO" id="GO:0004497">
    <property type="term" value="F:monooxygenase activity"/>
    <property type="evidence" value="ECO:0007669"/>
    <property type="project" value="UniProtKB-KW"/>
</dbReference>
<sequence length="262" mass="28089">MNWRKAMTATVAISTCALLMSSTIWAHGYIEQPASRAYKGSNALGLNTNVGSAQYEPQSIEALKGYPAAGPADGHIASGGVAGFAPLDEQTSTRWHKTDIKTGALKVQWKLTAQHATASWKYYMTKQGWNPNEPLKRSALQEIAVINDNGAKPSANVSQTINIPSDRSGYHVILGVWDISDTANAFYQVIDVNVTGQGTGGTPPTTPTNPDQPSANNAWTASGIYVGGDTVSYNGKTYRAKWWTSGEAPGTSDVWELLARLQ</sequence>
<accession>A0AAX3M3W4</accession>
<evidence type="ECO:0000256" key="2">
    <source>
        <dbReference type="ARBA" id="ARBA00022801"/>
    </source>
</evidence>
<evidence type="ECO:0000259" key="5">
    <source>
        <dbReference type="SMART" id="SM00495"/>
    </source>
</evidence>
<proteinExistence type="predicted"/>
<feature type="chain" id="PRO_5043813845" evidence="4">
    <location>
        <begin position="27"/>
        <end position="262"/>
    </location>
</feature>
<dbReference type="SMART" id="SM00495">
    <property type="entry name" value="ChtBD3"/>
    <property type="match status" value="1"/>
</dbReference>
<organism evidence="6 7">
    <name type="scientific">Paenibacillus kyungheensis</name>
    <dbReference type="NCBI Taxonomy" id="1452732"/>
    <lineage>
        <taxon>Bacteria</taxon>
        <taxon>Bacillati</taxon>
        <taxon>Bacillota</taxon>
        <taxon>Bacilli</taxon>
        <taxon>Bacillales</taxon>
        <taxon>Paenibacillaceae</taxon>
        <taxon>Paenibacillus</taxon>
    </lineage>
</organism>
<dbReference type="InterPro" id="IPR014756">
    <property type="entry name" value="Ig_E-set"/>
</dbReference>
<reference evidence="6 7" key="1">
    <citation type="submission" date="2023-02" db="EMBL/GenBank/DDBJ databases">
        <title>Genome sequence of Paenibacillus kyungheensis KACC 18744.</title>
        <authorList>
            <person name="Kim S."/>
            <person name="Heo J."/>
            <person name="Kwon S.-W."/>
        </authorList>
    </citation>
    <scope>NUCLEOTIDE SEQUENCE [LARGE SCALE GENOMIC DNA]</scope>
    <source>
        <strain evidence="6 7">KACC 18744</strain>
    </source>
</reference>
<keyword evidence="1 4" id="KW-0732">Signal</keyword>
<dbReference type="Gene3D" id="2.10.10.20">
    <property type="entry name" value="Carbohydrate-binding module superfamily 5/12"/>
    <property type="match status" value="1"/>
</dbReference>
<dbReference type="CDD" id="cd12215">
    <property type="entry name" value="ChiC_BD"/>
    <property type="match status" value="1"/>
</dbReference>
<dbReference type="InterPro" id="IPR004302">
    <property type="entry name" value="Cellulose/chitin-bd_N"/>
</dbReference>
<feature type="domain" description="Chitin-binding type-3" evidence="5">
    <location>
        <begin position="216"/>
        <end position="258"/>
    </location>
</feature>
<protein>
    <submittedName>
        <fullName evidence="6">Lytic polysaccharide monooxygenase</fullName>
    </submittedName>
</protein>
<dbReference type="CDD" id="cd21177">
    <property type="entry name" value="LPMO_AA10"/>
    <property type="match status" value="1"/>
</dbReference>
<name>A0AAX3M3W4_9BACL</name>
<dbReference type="PANTHER" id="PTHR34823">
    <property type="entry name" value="GLCNAC-BINDING PROTEIN A"/>
    <property type="match status" value="1"/>
</dbReference>
<dbReference type="Pfam" id="PF03067">
    <property type="entry name" value="LPMO_10"/>
    <property type="match status" value="1"/>
</dbReference>
<dbReference type="InterPro" id="IPR051024">
    <property type="entry name" value="GlcNAc_Chitin_IntDeg"/>
</dbReference>
<dbReference type="SUPFAM" id="SSF81296">
    <property type="entry name" value="E set domains"/>
    <property type="match status" value="1"/>
</dbReference>
<keyword evidence="3" id="KW-0119">Carbohydrate metabolism</keyword>
<dbReference type="SUPFAM" id="SSF51055">
    <property type="entry name" value="Carbohydrate binding domain"/>
    <property type="match status" value="1"/>
</dbReference>
<dbReference type="Proteomes" id="UP001220509">
    <property type="component" value="Chromosome"/>
</dbReference>
<dbReference type="Gene3D" id="2.70.50.50">
    <property type="entry name" value="chitin-binding protein cbp21"/>
    <property type="match status" value="1"/>
</dbReference>
<keyword evidence="3" id="KW-0624">Polysaccharide degradation</keyword>
<dbReference type="PANTHER" id="PTHR34823:SF1">
    <property type="entry name" value="CHITIN-BINDING TYPE-4 DOMAIN-CONTAINING PROTEIN"/>
    <property type="match status" value="1"/>
</dbReference>
<evidence type="ECO:0000256" key="3">
    <source>
        <dbReference type="ARBA" id="ARBA00023326"/>
    </source>
</evidence>
<evidence type="ECO:0000256" key="4">
    <source>
        <dbReference type="SAM" id="SignalP"/>
    </source>
</evidence>
<dbReference type="GO" id="GO:0004553">
    <property type="term" value="F:hydrolase activity, hydrolyzing O-glycosyl compounds"/>
    <property type="evidence" value="ECO:0007669"/>
    <property type="project" value="InterPro"/>
</dbReference>
<gene>
    <name evidence="6" type="ORF">PQ456_03110</name>
</gene>
<dbReference type="GO" id="GO:0000272">
    <property type="term" value="P:polysaccharide catabolic process"/>
    <property type="evidence" value="ECO:0007669"/>
    <property type="project" value="UniProtKB-KW"/>
</dbReference>
<dbReference type="AlphaFoldDB" id="A0AAX3M3W4"/>
<dbReference type="RefSeq" id="WP_273614818.1">
    <property type="nucleotide sequence ID" value="NZ_CP117416.1"/>
</dbReference>
<dbReference type="KEGG" id="pka:PQ456_03110"/>
<dbReference type="InterPro" id="IPR003610">
    <property type="entry name" value="CBM5/12"/>
</dbReference>
<dbReference type="EMBL" id="CP117416">
    <property type="protein sequence ID" value="WCT56538.1"/>
    <property type="molecule type" value="Genomic_DNA"/>
</dbReference>